<feature type="region of interest" description="Disordered" evidence="1">
    <location>
        <begin position="1"/>
        <end position="24"/>
    </location>
</feature>
<dbReference type="PROSITE" id="PS01179">
    <property type="entry name" value="PID"/>
    <property type="match status" value="1"/>
</dbReference>
<dbReference type="Ensembl" id="ENSPRET00000030566.1">
    <property type="protein sequence ID" value="ENSPREP00000030224.1"/>
    <property type="gene ID" value="ENSPREG00000020470.1"/>
</dbReference>
<dbReference type="AlphaFoldDB" id="A0A3P9Q895"/>
<dbReference type="InterPro" id="IPR006020">
    <property type="entry name" value="PTB/PI_dom"/>
</dbReference>
<protein>
    <recommendedName>
        <fullName evidence="2">PID domain-containing protein</fullName>
    </recommendedName>
</protein>
<proteinExistence type="predicted"/>
<sequence length="124" mass="13904">MSTEVENGVPATADPSSPGLLRKEKRKVVEKTDEYLLSRFQGDGVRYKAKLIGIDDVPEARGDKMCQDSMMKLKGMAVAARSQGKHKQRIWVNISMSGIRIVDEKITICISDNSLQFIFPSFIR</sequence>
<dbReference type="SUPFAM" id="SSF50729">
    <property type="entry name" value="PH domain-like"/>
    <property type="match status" value="1"/>
</dbReference>
<dbReference type="GO" id="GO:0010718">
    <property type="term" value="P:positive regulation of epithelial to mesenchymal transition"/>
    <property type="evidence" value="ECO:0007669"/>
    <property type="project" value="TreeGrafter"/>
</dbReference>
<dbReference type="InterPro" id="IPR048559">
    <property type="entry name" value="DAB1/2_SBM"/>
</dbReference>
<dbReference type="OMA" id="ITICISD"/>
<keyword evidence="4" id="KW-1185">Reference proteome</keyword>
<dbReference type="Pfam" id="PF21792">
    <property type="entry name" value="DAB2_SBM"/>
    <property type="match status" value="1"/>
</dbReference>
<dbReference type="GO" id="GO:0035615">
    <property type="term" value="F:clathrin adaptor activity"/>
    <property type="evidence" value="ECO:0007669"/>
    <property type="project" value="TreeGrafter"/>
</dbReference>
<dbReference type="GO" id="GO:0090090">
    <property type="term" value="P:negative regulation of canonical Wnt signaling pathway"/>
    <property type="evidence" value="ECO:0007669"/>
    <property type="project" value="TreeGrafter"/>
</dbReference>
<dbReference type="PANTHER" id="PTHR47695">
    <property type="entry name" value="PID DOMAIN-CONTAINING PROTEIN"/>
    <property type="match status" value="1"/>
</dbReference>
<dbReference type="STRING" id="8081.ENSPREP00000030224"/>
<dbReference type="GO" id="GO:0005737">
    <property type="term" value="C:cytoplasm"/>
    <property type="evidence" value="ECO:0007669"/>
    <property type="project" value="TreeGrafter"/>
</dbReference>
<evidence type="ECO:0000313" key="3">
    <source>
        <dbReference type="Ensembl" id="ENSPREP00000030224.1"/>
    </source>
</evidence>
<dbReference type="Gene3D" id="2.30.29.30">
    <property type="entry name" value="Pleckstrin-homology domain (PH domain)/Phosphotyrosine-binding domain (PTB)"/>
    <property type="match status" value="1"/>
</dbReference>
<dbReference type="Bgee" id="ENSPREG00000020470">
    <property type="expression patterns" value="Expressed in caudal fin and 1 other cell type or tissue"/>
</dbReference>
<dbReference type="GO" id="GO:0006898">
    <property type="term" value="P:receptor-mediated endocytosis"/>
    <property type="evidence" value="ECO:0007669"/>
    <property type="project" value="TreeGrafter"/>
</dbReference>
<reference evidence="4" key="1">
    <citation type="submission" date="2013-11" db="EMBL/GenBank/DDBJ databases">
        <title>The genomic landscape of the Guanapo guppy.</title>
        <authorList>
            <person name="Kuenstner A."/>
            <person name="Dreyer C."/>
        </authorList>
    </citation>
    <scope>NUCLEOTIDE SEQUENCE</scope>
    <source>
        <strain evidence="4">Guanapo</strain>
    </source>
</reference>
<feature type="domain" description="PID" evidence="2">
    <location>
        <begin position="42"/>
        <end position="118"/>
    </location>
</feature>
<name>A0A3P9Q895_POERE</name>
<organism evidence="3 4">
    <name type="scientific">Poecilia reticulata</name>
    <name type="common">Guppy</name>
    <name type="synonym">Acanthophacelus reticulatus</name>
    <dbReference type="NCBI Taxonomy" id="8081"/>
    <lineage>
        <taxon>Eukaryota</taxon>
        <taxon>Metazoa</taxon>
        <taxon>Chordata</taxon>
        <taxon>Craniata</taxon>
        <taxon>Vertebrata</taxon>
        <taxon>Euteleostomi</taxon>
        <taxon>Actinopterygii</taxon>
        <taxon>Neopterygii</taxon>
        <taxon>Teleostei</taxon>
        <taxon>Neoteleostei</taxon>
        <taxon>Acanthomorphata</taxon>
        <taxon>Ovalentaria</taxon>
        <taxon>Atherinomorphae</taxon>
        <taxon>Cyprinodontiformes</taxon>
        <taxon>Poeciliidae</taxon>
        <taxon>Poeciliinae</taxon>
        <taxon>Poecilia</taxon>
    </lineage>
</organism>
<dbReference type="GO" id="GO:0038024">
    <property type="term" value="F:cargo receptor activity"/>
    <property type="evidence" value="ECO:0007669"/>
    <property type="project" value="TreeGrafter"/>
</dbReference>
<dbReference type="GeneTree" id="ENSGT00940000155567"/>
<dbReference type="InterPro" id="IPR011993">
    <property type="entry name" value="PH-like_dom_sf"/>
</dbReference>
<evidence type="ECO:0000313" key="4">
    <source>
        <dbReference type="Proteomes" id="UP000242638"/>
    </source>
</evidence>
<dbReference type="Proteomes" id="UP000242638">
    <property type="component" value="Unassembled WGS sequence"/>
</dbReference>
<dbReference type="PANTHER" id="PTHR47695:SF5">
    <property type="entry name" value="DISABLED HOMOLOG 2"/>
    <property type="match status" value="1"/>
</dbReference>
<reference evidence="3" key="2">
    <citation type="submission" date="2025-08" db="UniProtKB">
        <authorList>
            <consortium name="Ensembl"/>
        </authorList>
    </citation>
    <scope>IDENTIFICATION</scope>
    <source>
        <strain evidence="3">Guanapo</strain>
    </source>
</reference>
<evidence type="ECO:0000259" key="2">
    <source>
        <dbReference type="PROSITE" id="PS01179"/>
    </source>
</evidence>
<accession>A0A3P9Q895</accession>
<reference evidence="3" key="3">
    <citation type="submission" date="2025-09" db="UniProtKB">
        <authorList>
            <consortium name="Ensembl"/>
        </authorList>
    </citation>
    <scope>IDENTIFICATION</scope>
    <source>
        <strain evidence="3">Guanapo</strain>
    </source>
</reference>
<dbReference type="GO" id="GO:0005905">
    <property type="term" value="C:clathrin-coated pit"/>
    <property type="evidence" value="ECO:0007669"/>
    <property type="project" value="TreeGrafter"/>
</dbReference>
<dbReference type="GO" id="GO:0045807">
    <property type="term" value="P:positive regulation of endocytosis"/>
    <property type="evidence" value="ECO:0007669"/>
    <property type="project" value="TreeGrafter"/>
</dbReference>
<evidence type="ECO:0000256" key="1">
    <source>
        <dbReference type="SAM" id="MobiDB-lite"/>
    </source>
</evidence>